<dbReference type="EMBL" id="CP002098">
    <property type="protein sequence ID" value="ADM28159.1"/>
    <property type="molecule type" value="Genomic_DNA"/>
</dbReference>
<sequence length="83" mass="9568">MVKEIVYNGKRYWVCEICGLVYLDRETASECEEFCKNNPGSCSITTTSKAIGRIILREGREYIKFYRGSRSSHLYDLYSCGCC</sequence>
<dbReference type="Proteomes" id="UP000001304">
    <property type="component" value="Chromosome"/>
</dbReference>
<gene>
    <name evidence="2" type="ordered locus">Igag_1356</name>
</gene>
<evidence type="ECO:0000259" key="1">
    <source>
        <dbReference type="Pfam" id="PF23447"/>
    </source>
</evidence>
<dbReference type="KEGG" id="iag:Igag_1356"/>
<dbReference type="AlphaFoldDB" id="E0SQ28"/>
<proteinExistence type="predicted"/>
<accession>E0SQ28</accession>
<name>E0SQ28_IGNAA</name>
<evidence type="ECO:0000313" key="3">
    <source>
        <dbReference type="Proteomes" id="UP000001304"/>
    </source>
</evidence>
<reference evidence="2 3" key="1">
    <citation type="journal article" date="2010" name="Stand. Genomic Sci.">
        <title>Complete genome sequence of Ignisphaera aggregans type strain (AQ1.S1).</title>
        <authorList>
            <person name="Goker M."/>
            <person name="Held B."/>
            <person name="Lapidus A."/>
            <person name="Nolan M."/>
            <person name="Spring S."/>
            <person name="Yasawong M."/>
            <person name="Lucas S."/>
            <person name="Glavina Del Rio T."/>
            <person name="Tice H."/>
            <person name="Cheng J.F."/>
            <person name="Goodwin L."/>
            <person name="Tapia R."/>
            <person name="Pitluck S."/>
            <person name="Liolios K."/>
            <person name="Ivanova N."/>
            <person name="Mavromatis K."/>
            <person name="Mikhailova N."/>
            <person name="Pati A."/>
            <person name="Chen A."/>
            <person name="Palaniappan K."/>
            <person name="Brambilla E."/>
            <person name="Land M."/>
            <person name="Hauser L."/>
            <person name="Chang Y.J."/>
            <person name="Jeffries C.D."/>
            <person name="Brettin T."/>
            <person name="Detter J.C."/>
            <person name="Han C."/>
            <person name="Rohde M."/>
            <person name="Sikorski J."/>
            <person name="Woyke T."/>
            <person name="Bristow J."/>
            <person name="Eisen J.A."/>
            <person name="Markowitz V."/>
            <person name="Hugenholtz P."/>
            <person name="Kyrpides N.C."/>
            <person name="Klenk H.P."/>
        </authorList>
    </citation>
    <scope>NUCLEOTIDE SEQUENCE [LARGE SCALE GENOMIC DNA]</scope>
    <source>
        <strain evidence="3">DSM 17230 / JCM 13409 / AQ1.S1</strain>
    </source>
</reference>
<dbReference type="BioCyc" id="IAGG583356:GHAH-1339-MONOMER"/>
<evidence type="ECO:0000313" key="2">
    <source>
        <dbReference type="EMBL" id="ADM28159.1"/>
    </source>
</evidence>
<keyword evidence="3" id="KW-1185">Reference proteome</keyword>
<protein>
    <recommendedName>
        <fullName evidence="1">DUF7128 domain-containing protein</fullName>
    </recommendedName>
</protein>
<feature type="domain" description="DUF7128" evidence="1">
    <location>
        <begin position="1"/>
        <end position="37"/>
    </location>
</feature>
<dbReference type="HOGENOM" id="CLU_2534629_0_0_2"/>
<dbReference type="InterPro" id="IPR055552">
    <property type="entry name" value="DUF7128"/>
</dbReference>
<dbReference type="STRING" id="583356.Igag_1356"/>
<organism evidence="2 3">
    <name type="scientific">Ignisphaera aggregans (strain DSM 17230 / JCM 13409 / AQ1.S1)</name>
    <dbReference type="NCBI Taxonomy" id="583356"/>
    <lineage>
        <taxon>Archaea</taxon>
        <taxon>Thermoproteota</taxon>
        <taxon>Thermoprotei</taxon>
        <taxon>Desulfurococcales</taxon>
        <taxon>Desulfurococcaceae</taxon>
        <taxon>Ignisphaera</taxon>
    </lineage>
</organism>
<dbReference type="Pfam" id="PF23447">
    <property type="entry name" value="DUF7128"/>
    <property type="match status" value="1"/>
</dbReference>